<feature type="region of interest" description="Disordered" evidence="1">
    <location>
        <begin position="1"/>
        <end position="49"/>
    </location>
</feature>
<feature type="region of interest" description="Disordered" evidence="1">
    <location>
        <begin position="72"/>
        <end position="92"/>
    </location>
</feature>
<sequence length="158" mass="17252">MHKTVATTAAGTQSPQGTPQQGTSNREGEQSACQRLLTSPFSYGDGGNTILSTDNEYLNEVYSELLDKGVCKEAEGSTGGSGPPPDALDALDPSSRIFATYHGQLSADCVYRTHRHKPPDGFGYWQFEATTRKKYTRLANIMSKREGREQMDATRPSN</sequence>
<feature type="compositionally biased region" description="Low complexity" evidence="1">
    <location>
        <begin position="11"/>
        <end position="24"/>
    </location>
</feature>
<organism evidence="2 3">
    <name type="scientific">Rhizoctonia solani</name>
    <dbReference type="NCBI Taxonomy" id="456999"/>
    <lineage>
        <taxon>Eukaryota</taxon>
        <taxon>Fungi</taxon>
        <taxon>Dikarya</taxon>
        <taxon>Basidiomycota</taxon>
        <taxon>Agaricomycotina</taxon>
        <taxon>Agaricomycetes</taxon>
        <taxon>Cantharellales</taxon>
        <taxon>Ceratobasidiaceae</taxon>
        <taxon>Rhizoctonia</taxon>
    </lineage>
</organism>
<evidence type="ECO:0000313" key="3">
    <source>
        <dbReference type="Proteomes" id="UP000663888"/>
    </source>
</evidence>
<comment type="caution">
    <text evidence="2">The sequence shown here is derived from an EMBL/GenBank/DDBJ whole genome shotgun (WGS) entry which is preliminary data.</text>
</comment>
<dbReference type="EMBL" id="CAJMWX010001551">
    <property type="protein sequence ID" value="CAE6495796.1"/>
    <property type="molecule type" value="Genomic_DNA"/>
</dbReference>
<evidence type="ECO:0000313" key="2">
    <source>
        <dbReference type="EMBL" id="CAE6495796.1"/>
    </source>
</evidence>
<dbReference type="AlphaFoldDB" id="A0A8H3HAH0"/>
<reference evidence="2" key="1">
    <citation type="submission" date="2021-01" db="EMBL/GenBank/DDBJ databases">
        <authorList>
            <person name="Kaushik A."/>
        </authorList>
    </citation>
    <scope>NUCLEOTIDE SEQUENCE</scope>
    <source>
        <strain evidence="2">AG4-R118</strain>
    </source>
</reference>
<feature type="compositionally biased region" description="Polar residues" evidence="1">
    <location>
        <begin position="31"/>
        <end position="41"/>
    </location>
</feature>
<dbReference type="Proteomes" id="UP000663888">
    <property type="component" value="Unassembled WGS sequence"/>
</dbReference>
<feature type="compositionally biased region" description="Polar residues" evidence="1">
    <location>
        <begin position="1"/>
        <end position="10"/>
    </location>
</feature>
<accession>A0A8H3HAH0</accession>
<protein>
    <submittedName>
        <fullName evidence="2">Uncharacterized protein</fullName>
    </submittedName>
</protein>
<proteinExistence type="predicted"/>
<gene>
    <name evidence="2" type="ORF">RDB_LOCUS146517</name>
</gene>
<name>A0A8H3HAH0_9AGAM</name>
<evidence type="ECO:0000256" key="1">
    <source>
        <dbReference type="SAM" id="MobiDB-lite"/>
    </source>
</evidence>